<reference evidence="2 3" key="1">
    <citation type="submission" date="2024-05" db="EMBL/GenBank/DDBJ databases">
        <title>Genome sequencing and assembly of Indian major carp, Cirrhinus mrigala (Hamilton, 1822).</title>
        <authorList>
            <person name="Mohindra V."/>
            <person name="Chowdhury L.M."/>
            <person name="Lal K."/>
            <person name="Jena J.K."/>
        </authorList>
    </citation>
    <scope>NUCLEOTIDE SEQUENCE [LARGE SCALE GENOMIC DNA]</scope>
    <source>
        <strain evidence="2">CM1030</strain>
        <tissue evidence="2">Blood</tissue>
    </source>
</reference>
<accession>A0ABD0PCG2</accession>
<comment type="caution">
    <text evidence="2">The sequence shown here is derived from an EMBL/GenBank/DDBJ whole genome shotgun (WGS) entry which is preliminary data.</text>
</comment>
<dbReference type="EMBL" id="JAMKFB020000016">
    <property type="protein sequence ID" value="KAL0171530.1"/>
    <property type="molecule type" value="Genomic_DNA"/>
</dbReference>
<dbReference type="Proteomes" id="UP001529510">
    <property type="component" value="Unassembled WGS sequence"/>
</dbReference>
<sequence>RGITLDSLLVRGSGADQLFKQLKDAVVSLVGEDFIKKMRTGLEHRAAGETQIDCNGQNQSIDELSSGFKQLTCEDIDDCRNGKRRKRKAKNRKTEIPDISYTIRTRHKAKACSGNHPSKKSEGML</sequence>
<evidence type="ECO:0000256" key="1">
    <source>
        <dbReference type="SAM" id="MobiDB-lite"/>
    </source>
</evidence>
<organism evidence="2 3">
    <name type="scientific">Cirrhinus mrigala</name>
    <name type="common">Mrigala</name>
    <dbReference type="NCBI Taxonomy" id="683832"/>
    <lineage>
        <taxon>Eukaryota</taxon>
        <taxon>Metazoa</taxon>
        <taxon>Chordata</taxon>
        <taxon>Craniata</taxon>
        <taxon>Vertebrata</taxon>
        <taxon>Euteleostomi</taxon>
        <taxon>Actinopterygii</taxon>
        <taxon>Neopterygii</taxon>
        <taxon>Teleostei</taxon>
        <taxon>Ostariophysi</taxon>
        <taxon>Cypriniformes</taxon>
        <taxon>Cyprinidae</taxon>
        <taxon>Labeoninae</taxon>
        <taxon>Labeonini</taxon>
        <taxon>Cirrhinus</taxon>
    </lineage>
</organism>
<protein>
    <submittedName>
        <fullName evidence="2">Uncharacterized protein</fullName>
    </submittedName>
</protein>
<name>A0ABD0PCG2_CIRMR</name>
<dbReference type="AlphaFoldDB" id="A0ABD0PCG2"/>
<gene>
    <name evidence="2" type="ORF">M9458_031841</name>
</gene>
<feature type="non-terminal residue" evidence="2">
    <location>
        <position position="1"/>
    </location>
</feature>
<evidence type="ECO:0000313" key="2">
    <source>
        <dbReference type="EMBL" id="KAL0171530.1"/>
    </source>
</evidence>
<feature type="region of interest" description="Disordered" evidence="1">
    <location>
        <begin position="106"/>
        <end position="125"/>
    </location>
</feature>
<evidence type="ECO:0000313" key="3">
    <source>
        <dbReference type="Proteomes" id="UP001529510"/>
    </source>
</evidence>
<keyword evidence="3" id="KW-1185">Reference proteome</keyword>
<proteinExistence type="predicted"/>